<accession>A0A0E9SQ90</accession>
<name>A0A0E9SQ90_ANGAN</name>
<reference evidence="1" key="1">
    <citation type="submission" date="2014-11" db="EMBL/GenBank/DDBJ databases">
        <authorList>
            <person name="Amaro Gonzalez C."/>
        </authorList>
    </citation>
    <scope>NUCLEOTIDE SEQUENCE</scope>
</reference>
<protein>
    <submittedName>
        <fullName evidence="1">Uncharacterized protein</fullName>
    </submittedName>
</protein>
<evidence type="ECO:0000313" key="1">
    <source>
        <dbReference type="EMBL" id="JAH43466.1"/>
    </source>
</evidence>
<reference evidence="1" key="2">
    <citation type="journal article" date="2015" name="Fish Shellfish Immunol.">
        <title>Early steps in the European eel (Anguilla anguilla)-Vibrio vulnificus interaction in the gills: Role of the RtxA13 toxin.</title>
        <authorList>
            <person name="Callol A."/>
            <person name="Pajuelo D."/>
            <person name="Ebbesson L."/>
            <person name="Teles M."/>
            <person name="MacKenzie S."/>
            <person name="Amaro C."/>
        </authorList>
    </citation>
    <scope>NUCLEOTIDE SEQUENCE</scope>
</reference>
<dbReference type="EMBL" id="GBXM01065111">
    <property type="protein sequence ID" value="JAH43466.1"/>
    <property type="molecule type" value="Transcribed_RNA"/>
</dbReference>
<dbReference type="AlphaFoldDB" id="A0A0E9SQ90"/>
<proteinExistence type="predicted"/>
<organism evidence="1">
    <name type="scientific">Anguilla anguilla</name>
    <name type="common">European freshwater eel</name>
    <name type="synonym">Muraena anguilla</name>
    <dbReference type="NCBI Taxonomy" id="7936"/>
    <lineage>
        <taxon>Eukaryota</taxon>
        <taxon>Metazoa</taxon>
        <taxon>Chordata</taxon>
        <taxon>Craniata</taxon>
        <taxon>Vertebrata</taxon>
        <taxon>Euteleostomi</taxon>
        <taxon>Actinopterygii</taxon>
        <taxon>Neopterygii</taxon>
        <taxon>Teleostei</taxon>
        <taxon>Anguilliformes</taxon>
        <taxon>Anguillidae</taxon>
        <taxon>Anguilla</taxon>
    </lineage>
</organism>
<sequence>MSTLRFYELVVGEFLIRHMCGLTCCVCGLSVFRCGLEKCGFILGFLSGRLHLWHFVSSRVMIMDSFALVL</sequence>